<dbReference type="PANTHER" id="PTHR24096:SF265">
    <property type="entry name" value="ENZYME, PUTATIVE (AFU_ORTHOLOGUE AFUA_5G14270)-RELATED"/>
    <property type="match status" value="1"/>
</dbReference>
<dbReference type="Proteomes" id="UP000031192">
    <property type="component" value="Unassembled WGS sequence"/>
</dbReference>
<comment type="caution">
    <text evidence="3">The sequence shown here is derived from an EMBL/GenBank/DDBJ whole genome shotgun (WGS) entry which is preliminary data.</text>
</comment>
<dbReference type="GO" id="GO:0016405">
    <property type="term" value="F:CoA-ligase activity"/>
    <property type="evidence" value="ECO:0007669"/>
    <property type="project" value="TreeGrafter"/>
</dbReference>
<evidence type="ECO:0000313" key="4">
    <source>
        <dbReference type="Proteomes" id="UP000031192"/>
    </source>
</evidence>
<dbReference type="Gene3D" id="3.40.50.12780">
    <property type="entry name" value="N-terminal domain of ligase-like"/>
    <property type="match status" value="1"/>
</dbReference>
<dbReference type="PANTHER" id="PTHR24096">
    <property type="entry name" value="LONG-CHAIN-FATTY-ACID--COA LIGASE"/>
    <property type="match status" value="1"/>
</dbReference>
<dbReference type="Pfam" id="PF00501">
    <property type="entry name" value="AMP-binding"/>
    <property type="match status" value="1"/>
</dbReference>
<dbReference type="Gene3D" id="3.30.300.30">
    <property type="match status" value="1"/>
</dbReference>
<dbReference type="OrthoDB" id="6509636at2759"/>
<dbReference type="HOGENOM" id="CLU_000022_59_2_1"/>
<dbReference type="CDD" id="cd05911">
    <property type="entry name" value="Firefly_Luc_like"/>
    <property type="match status" value="1"/>
</dbReference>
<proteinExistence type="predicted"/>
<dbReference type="InterPro" id="IPR025110">
    <property type="entry name" value="AMP-bd_C"/>
</dbReference>
<keyword evidence="4" id="KW-1185">Reference proteome</keyword>
<accession>A0A0B4GGF3</accession>
<feature type="domain" description="AMP-binding enzyme C-terminal" evidence="2">
    <location>
        <begin position="445"/>
        <end position="525"/>
    </location>
</feature>
<evidence type="ECO:0000259" key="1">
    <source>
        <dbReference type="Pfam" id="PF00501"/>
    </source>
</evidence>
<feature type="domain" description="AMP-dependent synthetase/ligase" evidence="1">
    <location>
        <begin position="27"/>
        <end position="393"/>
    </location>
</feature>
<organism evidence="3 4">
    <name type="scientific">Metarhizium guizhouense (strain ARSEF 977)</name>
    <dbReference type="NCBI Taxonomy" id="1276136"/>
    <lineage>
        <taxon>Eukaryota</taxon>
        <taxon>Fungi</taxon>
        <taxon>Dikarya</taxon>
        <taxon>Ascomycota</taxon>
        <taxon>Pezizomycotina</taxon>
        <taxon>Sordariomycetes</taxon>
        <taxon>Hypocreomycetidae</taxon>
        <taxon>Hypocreales</taxon>
        <taxon>Clavicipitaceae</taxon>
        <taxon>Metarhizium</taxon>
    </lineage>
</organism>
<evidence type="ECO:0000313" key="3">
    <source>
        <dbReference type="EMBL" id="KID86090.1"/>
    </source>
</evidence>
<dbReference type="InterPro" id="IPR042099">
    <property type="entry name" value="ANL_N_sf"/>
</dbReference>
<dbReference type="EMBL" id="AZNH01000024">
    <property type="protein sequence ID" value="KID86090.1"/>
    <property type="molecule type" value="Genomic_DNA"/>
</dbReference>
<protein>
    <submittedName>
        <fullName evidence="3">AMP-dependent synthetase/ligase</fullName>
    </submittedName>
</protein>
<dbReference type="GO" id="GO:0019748">
    <property type="term" value="P:secondary metabolic process"/>
    <property type="evidence" value="ECO:0007669"/>
    <property type="project" value="TreeGrafter"/>
</dbReference>
<sequence length="545" mass="60055">MFKASRQIDLPTKDILSYIFDEPDYDQDKPVYVDTNDSTRTISCNQARVIIRQLIAGLRAAGVKPGDCIAIHSFNDISYSMLVLAIIGAGGIFTGTNPAYTAGELSHHIKTSRCSFLISEPEILNPLLEAARDNNIPDDNIWIFNPLGQQVPAGRRPWTDLLRHGEQDWLRFDDYDASKSTTAARLFSSGTTGLPKAVTITHYNLIAQHELVVKADHRPYEVSRVVATPIFHAAAAPGTHVSALASGHVVFMMRRFELKAFLHAVETFRATELVLVPPIAIAILTSPYATTRPFLATVRNARCGAAPLDKQLQARLQQLLSNGAGLTQVWGMTETSCVATMFPYGEHDDTGSVGRIIPNVELKLVGDDGREIRDYGVRGEICVRGPTVTPGYFDNTQANAESFDSDGWYKTGDIGYCDDKTRKWYIVDRKKELIKVRGFQVAPSELEAVIISHPQVIDAAVIGVALPGAEGEFPRAFVVRRPGNEGLKLDERAVREYMESRLAKYKALTGGVKFVDVIAKNASGKILKRLLREQSKSDLEVSAKI</sequence>
<dbReference type="InterPro" id="IPR000873">
    <property type="entry name" value="AMP-dep_synth/lig_dom"/>
</dbReference>
<gene>
    <name evidence="3" type="ORF">MGU_06782</name>
</gene>
<reference evidence="3 4" key="1">
    <citation type="journal article" date="2014" name="Proc. Natl. Acad. Sci. U.S.A.">
        <title>Trajectory and genomic determinants of fungal-pathogen speciation and host adaptation.</title>
        <authorList>
            <person name="Hu X."/>
            <person name="Xiao G."/>
            <person name="Zheng P."/>
            <person name="Shang Y."/>
            <person name="Su Y."/>
            <person name="Zhang X."/>
            <person name="Liu X."/>
            <person name="Zhan S."/>
            <person name="St Leger R.J."/>
            <person name="Wang C."/>
        </authorList>
    </citation>
    <scope>NUCLEOTIDE SEQUENCE [LARGE SCALE GENOMIC DNA]</scope>
    <source>
        <strain evidence="3 4">ARSEF 977</strain>
    </source>
</reference>
<dbReference type="SUPFAM" id="SSF56801">
    <property type="entry name" value="Acetyl-CoA synthetase-like"/>
    <property type="match status" value="1"/>
</dbReference>
<evidence type="ECO:0000259" key="2">
    <source>
        <dbReference type="Pfam" id="PF13193"/>
    </source>
</evidence>
<dbReference type="Pfam" id="PF13193">
    <property type="entry name" value="AMP-binding_C"/>
    <property type="match status" value="1"/>
</dbReference>
<dbReference type="AlphaFoldDB" id="A0A0B4GGF3"/>
<dbReference type="InterPro" id="IPR045851">
    <property type="entry name" value="AMP-bd_C_sf"/>
</dbReference>
<name>A0A0B4GGF3_METGA</name>